<feature type="compositionally biased region" description="Acidic residues" evidence="2">
    <location>
        <begin position="394"/>
        <end position="403"/>
    </location>
</feature>
<dbReference type="InterPro" id="IPR002483">
    <property type="entry name" value="PWI_dom"/>
</dbReference>
<feature type="compositionally biased region" description="Basic and acidic residues" evidence="2">
    <location>
        <begin position="440"/>
        <end position="458"/>
    </location>
</feature>
<gene>
    <name evidence="4" type="ORF">M011DRAFT_420826</name>
</gene>
<dbReference type="GO" id="GO:0006397">
    <property type="term" value="P:mRNA processing"/>
    <property type="evidence" value="ECO:0007669"/>
    <property type="project" value="UniProtKB-KW"/>
</dbReference>
<dbReference type="AlphaFoldDB" id="A0A6A6VFU5"/>
<dbReference type="GO" id="GO:0003729">
    <property type="term" value="F:mRNA binding"/>
    <property type="evidence" value="ECO:0007669"/>
    <property type="project" value="TreeGrafter"/>
</dbReference>
<evidence type="ECO:0000313" key="5">
    <source>
        <dbReference type="Proteomes" id="UP000799440"/>
    </source>
</evidence>
<proteinExistence type="predicted"/>
<dbReference type="Pfam" id="PF01480">
    <property type="entry name" value="PWI"/>
    <property type="match status" value="1"/>
</dbReference>
<reference evidence="4" key="1">
    <citation type="journal article" date="2020" name="Stud. Mycol.">
        <title>101 Dothideomycetes genomes: a test case for predicting lifestyles and emergence of pathogens.</title>
        <authorList>
            <person name="Haridas S."/>
            <person name="Albert R."/>
            <person name="Binder M."/>
            <person name="Bloem J."/>
            <person name="Labutti K."/>
            <person name="Salamov A."/>
            <person name="Andreopoulos B."/>
            <person name="Baker S."/>
            <person name="Barry K."/>
            <person name="Bills G."/>
            <person name="Bluhm B."/>
            <person name="Cannon C."/>
            <person name="Castanera R."/>
            <person name="Culley D."/>
            <person name="Daum C."/>
            <person name="Ezra D."/>
            <person name="Gonzalez J."/>
            <person name="Henrissat B."/>
            <person name="Kuo A."/>
            <person name="Liang C."/>
            <person name="Lipzen A."/>
            <person name="Lutzoni F."/>
            <person name="Magnuson J."/>
            <person name="Mondo S."/>
            <person name="Nolan M."/>
            <person name="Ohm R."/>
            <person name="Pangilinan J."/>
            <person name="Park H.-J."/>
            <person name="Ramirez L."/>
            <person name="Alfaro M."/>
            <person name="Sun H."/>
            <person name="Tritt A."/>
            <person name="Yoshinaga Y."/>
            <person name="Zwiers L.-H."/>
            <person name="Turgeon B."/>
            <person name="Goodwin S."/>
            <person name="Spatafora J."/>
            <person name="Crous P."/>
            <person name="Grigoriev I."/>
        </authorList>
    </citation>
    <scope>NUCLEOTIDE SEQUENCE</scope>
    <source>
        <strain evidence="4">CBS 119925</strain>
    </source>
</reference>
<dbReference type="GO" id="GO:0005681">
    <property type="term" value="C:spliceosomal complex"/>
    <property type="evidence" value="ECO:0007669"/>
    <property type="project" value="TreeGrafter"/>
</dbReference>
<dbReference type="Gene3D" id="1.20.1390.10">
    <property type="entry name" value="PWI domain"/>
    <property type="match status" value="1"/>
</dbReference>
<dbReference type="PANTHER" id="PTHR18806">
    <property type="entry name" value="RBM25 PROTEIN"/>
    <property type="match status" value="1"/>
</dbReference>
<dbReference type="EMBL" id="MU006568">
    <property type="protein sequence ID" value="KAF2748649.1"/>
    <property type="molecule type" value="Genomic_DNA"/>
</dbReference>
<feature type="region of interest" description="Disordered" evidence="2">
    <location>
        <begin position="303"/>
        <end position="414"/>
    </location>
</feature>
<dbReference type="SMART" id="SM00311">
    <property type="entry name" value="PWI"/>
    <property type="match status" value="1"/>
</dbReference>
<feature type="compositionally biased region" description="Basic and acidic residues" evidence="2">
    <location>
        <begin position="303"/>
        <end position="323"/>
    </location>
</feature>
<accession>A0A6A6VFU5</accession>
<dbReference type="InterPro" id="IPR052768">
    <property type="entry name" value="RBM25"/>
</dbReference>
<dbReference type="PROSITE" id="PS51025">
    <property type="entry name" value="PWI"/>
    <property type="match status" value="1"/>
</dbReference>
<dbReference type="SUPFAM" id="SSF101233">
    <property type="entry name" value="PWI domain"/>
    <property type="match status" value="1"/>
</dbReference>
<sequence>MAPPGMAPPPGMAQPPPGVPPTQTPVGAPRGMPGAWGQPPPNMPNINFSAPVIRLGTSGPQRSSGAEGAAGRGPAPAARRGLGMDSGRDGERQMQQLIPPSKEEIARTIFIGNIPAGVGGDEGMERILSCAGHLARWIRATDAHNKPQTFGFAEYGDAQSLETAAEIFKNVEVPSKRQEPGEHKEGDGTEIEKTKLLIMLDDASIKYAEEWKTRRGDDEATTQFRVDQAKEALDGVLRSLFYPPQPLPVDHNEDVHMHDAPTHDADGVEVVNIAFNPEDELADIPAEMREIVAAEIAAFRDRSNRRDQERLRREEEIEAEERRRSGRRSPPAAAPTGPGGAGANGVPLGPRAERGVQGAPSGPRGSQFPRDYQDGVNFVNGGAINNGVFINREDDNDPASDEEIERRRQKKRDEELDDLYKKKLSQWMKHENRNATSLERTSDRMRNEEAEKQKARDAQAKYLEEFDDDAEASRKSHLYYRDHSEYLRQRDRERDRELRDDAADRQQEQREMAVHQRKQEVARGQADAFLEQQAEELARAPSRQQAQPFKLSLTTATKKVEEAAASRRTVAEVENMLDDEEQAENPAGKKRALIPINFDASVRANLTAEEVAEAQQQLAREIPSDKQGLWEWKVSWEHLSPKIIDSDIRKWTEKKVLDIMGIQEDMLVDTVLGFLKERRRPQELVDELEMALDEEAEGLVKKLWRMVIYFSEQEKRGIK</sequence>
<evidence type="ECO:0000313" key="4">
    <source>
        <dbReference type="EMBL" id="KAF2748649.1"/>
    </source>
</evidence>
<evidence type="ECO:0000256" key="1">
    <source>
        <dbReference type="ARBA" id="ARBA00022664"/>
    </source>
</evidence>
<protein>
    <recommendedName>
        <fullName evidence="3">PWI domain-containing protein</fullName>
    </recommendedName>
</protein>
<evidence type="ECO:0000259" key="3">
    <source>
        <dbReference type="PROSITE" id="PS51025"/>
    </source>
</evidence>
<feature type="region of interest" description="Disordered" evidence="2">
    <location>
        <begin position="427"/>
        <end position="458"/>
    </location>
</feature>
<dbReference type="InterPro" id="IPR034268">
    <property type="entry name" value="RBM25_RRM"/>
</dbReference>
<feature type="region of interest" description="Disordered" evidence="2">
    <location>
        <begin position="1"/>
        <end position="90"/>
    </location>
</feature>
<keyword evidence="5" id="KW-1185">Reference proteome</keyword>
<feature type="domain" description="PWI" evidence="3">
    <location>
        <begin position="627"/>
        <end position="719"/>
    </location>
</feature>
<evidence type="ECO:0000256" key="2">
    <source>
        <dbReference type="SAM" id="MobiDB-lite"/>
    </source>
</evidence>
<dbReference type="PANTHER" id="PTHR18806:SF4">
    <property type="entry name" value="RNA-BINDING PROTEIN 25"/>
    <property type="match status" value="1"/>
</dbReference>
<organism evidence="4 5">
    <name type="scientific">Sporormia fimetaria CBS 119925</name>
    <dbReference type="NCBI Taxonomy" id="1340428"/>
    <lineage>
        <taxon>Eukaryota</taxon>
        <taxon>Fungi</taxon>
        <taxon>Dikarya</taxon>
        <taxon>Ascomycota</taxon>
        <taxon>Pezizomycotina</taxon>
        <taxon>Dothideomycetes</taxon>
        <taxon>Pleosporomycetidae</taxon>
        <taxon>Pleosporales</taxon>
        <taxon>Sporormiaceae</taxon>
        <taxon>Sporormia</taxon>
    </lineage>
</organism>
<dbReference type="OrthoDB" id="6275295at2759"/>
<feature type="compositionally biased region" description="Pro residues" evidence="2">
    <location>
        <begin position="1"/>
        <end position="23"/>
    </location>
</feature>
<dbReference type="SUPFAM" id="SSF54928">
    <property type="entry name" value="RNA-binding domain, RBD"/>
    <property type="match status" value="1"/>
</dbReference>
<feature type="region of interest" description="Disordered" evidence="2">
    <location>
        <begin position="490"/>
        <end position="519"/>
    </location>
</feature>
<dbReference type="InterPro" id="IPR035979">
    <property type="entry name" value="RBD_domain_sf"/>
</dbReference>
<feature type="compositionally biased region" description="Low complexity" evidence="2">
    <location>
        <begin position="65"/>
        <end position="83"/>
    </location>
</feature>
<name>A0A6A6VFU5_9PLEO</name>
<dbReference type="CDD" id="cd12446">
    <property type="entry name" value="RRM_RBM25"/>
    <property type="match status" value="1"/>
</dbReference>
<keyword evidence="1" id="KW-0507">mRNA processing</keyword>
<dbReference type="Proteomes" id="UP000799440">
    <property type="component" value="Unassembled WGS sequence"/>
</dbReference>
<dbReference type="InterPro" id="IPR036483">
    <property type="entry name" value="PWI_dom_sf"/>
</dbReference>